<dbReference type="PANTHER" id="PTHR46658">
    <property type="entry name" value="CYS OR MET METABOLISM PYRIDOXAL-PHOSPHATE-DEPENDENT ENZYME"/>
    <property type="match status" value="1"/>
</dbReference>
<dbReference type="RefSeq" id="WP_160558513.1">
    <property type="nucleotide sequence ID" value="NZ_QZDT01000002.1"/>
</dbReference>
<dbReference type="SUPFAM" id="SSF53383">
    <property type="entry name" value="PLP-dependent transferases"/>
    <property type="match status" value="1"/>
</dbReference>
<dbReference type="EMBL" id="QZDT01000002">
    <property type="protein sequence ID" value="NBJ91418.1"/>
    <property type="molecule type" value="Genomic_DNA"/>
</dbReference>
<evidence type="ECO:0000313" key="2">
    <source>
        <dbReference type="Proteomes" id="UP001154420"/>
    </source>
</evidence>
<dbReference type="Pfam" id="PF06838">
    <property type="entry name" value="Met_gamma_lyase"/>
    <property type="match status" value="1"/>
</dbReference>
<reference evidence="1" key="1">
    <citation type="submission" date="2018-09" db="EMBL/GenBank/DDBJ databases">
        <title>Murine metabolic-syndrome-specific gut microbial biobank.</title>
        <authorList>
            <person name="Liu C."/>
        </authorList>
    </citation>
    <scope>NUCLEOTIDE SEQUENCE</scope>
    <source>
        <strain evidence="1">D42-62</strain>
    </source>
</reference>
<evidence type="ECO:0008006" key="3">
    <source>
        <dbReference type="Google" id="ProtNLM"/>
    </source>
</evidence>
<proteinExistence type="predicted"/>
<gene>
    <name evidence="1" type="ORF">D5281_02170</name>
</gene>
<keyword evidence="2" id="KW-1185">Reference proteome</keyword>
<organism evidence="1 2">
    <name type="scientific">Parablautia muri</name>
    <dbReference type="NCBI Taxonomy" id="2320879"/>
    <lineage>
        <taxon>Bacteria</taxon>
        <taxon>Bacillati</taxon>
        <taxon>Bacillota</taxon>
        <taxon>Clostridia</taxon>
        <taxon>Lachnospirales</taxon>
        <taxon>Lachnospiraceae</taxon>
        <taxon>Parablautia</taxon>
    </lineage>
</organism>
<dbReference type="InterPro" id="IPR015421">
    <property type="entry name" value="PyrdxlP-dep_Trfase_major"/>
</dbReference>
<dbReference type="Proteomes" id="UP001154420">
    <property type="component" value="Unassembled WGS sequence"/>
</dbReference>
<dbReference type="InterPro" id="IPR015424">
    <property type="entry name" value="PyrdxlP-dep_Trfase"/>
</dbReference>
<dbReference type="InterPro" id="IPR009651">
    <property type="entry name" value="Met_g_lyase_put"/>
</dbReference>
<comment type="caution">
    <text evidence="1">The sequence shown here is derived from an EMBL/GenBank/DDBJ whole genome shotgun (WGS) entry which is preliminary data.</text>
</comment>
<dbReference type="AlphaFoldDB" id="A0A9X5GQ17"/>
<name>A0A9X5GQ17_9FIRM</name>
<dbReference type="PANTHER" id="PTHR46658:SF1">
    <property type="entry name" value="CYS OR MET METABOLISM PYRIDOXAL-PHOSPHATE-DEPENDENT ENZYME"/>
    <property type="match status" value="1"/>
</dbReference>
<evidence type="ECO:0000313" key="1">
    <source>
        <dbReference type="EMBL" id="NBJ91418.1"/>
    </source>
</evidence>
<dbReference type="OrthoDB" id="9764766at2"/>
<protein>
    <recommendedName>
        <fullName evidence="3">Aluminum resistance protein</fullName>
    </recommendedName>
</protein>
<sequence length="435" mass="47650">MNHLSPKMYQDMGITPEVYAYGEKIWNSLKERWLEIDAISEYNQLKVIQSMQKNKVSEACLIGTTGYGYNDLGRETLEKVYADIFHTEDALVRPQITCGTHALALALMSNLRPGDELLSPVGKPYDTLEEVIGIRPSKGSLKEYGISYRQVNLLPDGSFDFENIKNAINEKTKLVTIQRSKGYQTRPTFSVEQIGRLISLIKSIKPDVICMVDNCYGEFTQTQEPSDAGADLVVGSLIKNPGGGLAPIGGYLAGKKECIENAAYRLTSPGLGKEVGASLHALGAFYQGLFLAPSVTANALKAAIFAANIYEDLGFHVVPDGREPRYDIIQAVTFKNPEGVIAFCQGIQQAAPVDGYVTPEPWDMPGYDSPVIMAAGAFVSGSSIELSADGPIRPPYTVYFQGGLTWQHGKFGIMKTLQKLVEKGIIIKDFDKRNL</sequence>
<accession>A0A9X5GQ17</accession>
<dbReference type="Gene3D" id="3.90.1150.60">
    <property type="entry name" value="Methioning gamme-lyase, C-terminal domain"/>
    <property type="match status" value="1"/>
</dbReference>
<dbReference type="Gene3D" id="3.40.640.10">
    <property type="entry name" value="Type I PLP-dependent aspartate aminotransferase-like (Major domain)"/>
    <property type="match status" value="1"/>
</dbReference>